<name>A0A9P1E0B6_CUSEU</name>
<evidence type="ECO:0000256" key="1">
    <source>
        <dbReference type="SAM" id="SignalP"/>
    </source>
</evidence>
<gene>
    <name evidence="2" type="ORF">CEURO_LOCUS3219</name>
</gene>
<dbReference type="Proteomes" id="UP001152484">
    <property type="component" value="Unassembled WGS sequence"/>
</dbReference>
<dbReference type="AlphaFoldDB" id="A0A9P1E0B6"/>
<comment type="caution">
    <text evidence="2">The sequence shown here is derived from an EMBL/GenBank/DDBJ whole genome shotgun (WGS) entry which is preliminary data.</text>
</comment>
<evidence type="ECO:0000313" key="2">
    <source>
        <dbReference type="EMBL" id="CAH9069427.1"/>
    </source>
</evidence>
<accession>A0A9P1E0B6</accession>
<feature type="chain" id="PRO_5040369783" evidence="1">
    <location>
        <begin position="36"/>
        <end position="127"/>
    </location>
</feature>
<feature type="signal peptide" evidence="1">
    <location>
        <begin position="1"/>
        <end position="35"/>
    </location>
</feature>
<dbReference type="EMBL" id="CAMAPE010000005">
    <property type="protein sequence ID" value="CAH9069427.1"/>
    <property type="molecule type" value="Genomic_DNA"/>
</dbReference>
<reference evidence="2" key="1">
    <citation type="submission" date="2022-07" db="EMBL/GenBank/DDBJ databases">
        <authorList>
            <person name="Macas J."/>
            <person name="Novak P."/>
            <person name="Neumann P."/>
        </authorList>
    </citation>
    <scope>NUCLEOTIDE SEQUENCE</scope>
</reference>
<organism evidence="2 3">
    <name type="scientific">Cuscuta europaea</name>
    <name type="common">European dodder</name>
    <dbReference type="NCBI Taxonomy" id="41803"/>
    <lineage>
        <taxon>Eukaryota</taxon>
        <taxon>Viridiplantae</taxon>
        <taxon>Streptophyta</taxon>
        <taxon>Embryophyta</taxon>
        <taxon>Tracheophyta</taxon>
        <taxon>Spermatophyta</taxon>
        <taxon>Magnoliopsida</taxon>
        <taxon>eudicotyledons</taxon>
        <taxon>Gunneridae</taxon>
        <taxon>Pentapetalae</taxon>
        <taxon>asterids</taxon>
        <taxon>lamiids</taxon>
        <taxon>Solanales</taxon>
        <taxon>Convolvulaceae</taxon>
        <taxon>Cuscuteae</taxon>
        <taxon>Cuscuta</taxon>
        <taxon>Cuscuta subgen. Cuscuta</taxon>
    </lineage>
</organism>
<dbReference type="OrthoDB" id="10557354at2759"/>
<evidence type="ECO:0000313" key="3">
    <source>
        <dbReference type="Proteomes" id="UP001152484"/>
    </source>
</evidence>
<proteinExistence type="predicted"/>
<keyword evidence="1" id="KW-0732">Signal</keyword>
<sequence length="127" mass="14802">MEGSPNTFSFGPSLSMKNLLIFHVFLFMVLMELHCNTQSDRPRKEGVWKPLVSKEEEYWTEPNCKRVIDCGTITFQEYPNFNLNMDMDLVDIPCSDKYFSFQKKKKSTHLVSDLVQTLPIIHFGFIA</sequence>
<protein>
    <submittedName>
        <fullName evidence="2">Uncharacterized protein</fullName>
    </submittedName>
</protein>
<keyword evidence="3" id="KW-1185">Reference proteome</keyword>